<dbReference type="AlphaFoldDB" id="A0A6J1W900"/>
<feature type="region of interest" description="Disordered" evidence="7">
    <location>
        <begin position="229"/>
        <end position="250"/>
    </location>
</feature>
<name>A0A6J1W900_GALME</name>
<evidence type="ECO:0000256" key="5">
    <source>
        <dbReference type="ARBA" id="ARBA00023069"/>
    </source>
</evidence>
<proteinExistence type="predicted"/>
<evidence type="ECO:0000256" key="7">
    <source>
        <dbReference type="SAM" id="MobiDB-lite"/>
    </source>
</evidence>
<gene>
    <name evidence="9" type="primary">LOC113509836</name>
</gene>
<dbReference type="GO" id="GO:0031514">
    <property type="term" value="C:motile cilium"/>
    <property type="evidence" value="ECO:0007669"/>
    <property type="project" value="UniProtKB-SubCell"/>
</dbReference>
<dbReference type="Pfam" id="PF02493">
    <property type="entry name" value="MORN"/>
    <property type="match status" value="2"/>
</dbReference>
<dbReference type="KEGG" id="gmw:113509836"/>
<dbReference type="PANTHER" id="PTHR46437:SF1">
    <property type="entry name" value="MORN REPEAT-CONTAINING PROTEIN 5"/>
    <property type="match status" value="1"/>
</dbReference>
<dbReference type="SMART" id="SM00698">
    <property type="entry name" value="MORN"/>
    <property type="match status" value="2"/>
</dbReference>
<evidence type="ECO:0000256" key="3">
    <source>
        <dbReference type="ARBA" id="ARBA00022737"/>
    </source>
</evidence>
<dbReference type="InterPro" id="IPR042814">
    <property type="entry name" value="Morn5"/>
</dbReference>
<sequence>MSQQKSQNNSVISDKRISQWEALMRKFSEAHREQCKTVSVDIPRVPRSIKQFPTGSQYEGTWDVLGMSGVGIYTFPNGVLYEGEFNDGMFHGVGELRYPSGIILKGKWYKGQMVEKTLIFADGLEYNDTDWKYCRMPDRRFTIEYEKGLQPGGQSYLTADQPTREIPPGYYDTGDGFFDPKTKVVYKADNLTTIIRSPSVREQKWIIDNCRTFPESEVGPRLDLYEKWSEPQVDPEPPPSPASSSHGPAPVRKSQLFFEDANEVQQEDFYIPNSKHEEQVFTQSSSRPRKRTLISFRTESTEYTNLM</sequence>
<evidence type="ECO:0000313" key="8">
    <source>
        <dbReference type="Proteomes" id="UP001652740"/>
    </source>
</evidence>
<protein>
    <recommendedName>
        <fullName evidence="2">MORN repeat-containing protein 5</fullName>
    </recommendedName>
</protein>
<dbReference type="RefSeq" id="XP_026749066.2">
    <property type="nucleotide sequence ID" value="XM_026893265.3"/>
</dbReference>
<keyword evidence="6" id="KW-0966">Cell projection</keyword>
<dbReference type="Gene3D" id="2.20.110.10">
    <property type="entry name" value="Histone H3 K4-specific methyltransferase SET7/9 N-terminal domain"/>
    <property type="match status" value="1"/>
</dbReference>
<organism evidence="8 9">
    <name type="scientific">Galleria mellonella</name>
    <name type="common">Greater wax moth</name>
    <dbReference type="NCBI Taxonomy" id="7137"/>
    <lineage>
        <taxon>Eukaryota</taxon>
        <taxon>Metazoa</taxon>
        <taxon>Ecdysozoa</taxon>
        <taxon>Arthropoda</taxon>
        <taxon>Hexapoda</taxon>
        <taxon>Insecta</taxon>
        <taxon>Pterygota</taxon>
        <taxon>Neoptera</taxon>
        <taxon>Endopterygota</taxon>
        <taxon>Lepidoptera</taxon>
        <taxon>Glossata</taxon>
        <taxon>Ditrysia</taxon>
        <taxon>Pyraloidea</taxon>
        <taxon>Pyralidae</taxon>
        <taxon>Galleriinae</taxon>
        <taxon>Galleria</taxon>
    </lineage>
</organism>
<dbReference type="GeneID" id="113509836"/>
<keyword evidence="5" id="KW-0969">Cilium</keyword>
<evidence type="ECO:0000256" key="6">
    <source>
        <dbReference type="ARBA" id="ARBA00023273"/>
    </source>
</evidence>
<evidence type="ECO:0000256" key="4">
    <source>
        <dbReference type="ARBA" id="ARBA00022846"/>
    </source>
</evidence>
<accession>A0A6J1W900</accession>
<dbReference type="PANTHER" id="PTHR46437">
    <property type="entry name" value="MORN REPEAT-CONTAINING PROTEIN 5"/>
    <property type="match status" value="1"/>
</dbReference>
<evidence type="ECO:0000256" key="2">
    <source>
        <dbReference type="ARBA" id="ARBA00016322"/>
    </source>
</evidence>
<keyword evidence="8" id="KW-1185">Reference proteome</keyword>
<reference evidence="9" key="1">
    <citation type="submission" date="2025-08" db="UniProtKB">
        <authorList>
            <consortium name="RefSeq"/>
        </authorList>
    </citation>
    <scope>IDENTIFICATION</scope>
    <source>
        <tissue evidence="9">Whole larvae</tissue>
    </source>
</reference>
<dbReference type="SUPFAM" id="SSF82185">
    <property type="entry name" value="Histone H3 K4-specific methyltransferase SET7/9 N-terminal domain"/>
    <property type="match status" value="1"/>
</dbReference>
<dbReference type="InParanoid" id="A0A6J1W900"/>
<evidence type="ECO:0000313" key="9">
    <source>
        <dbReference type="RefSeq" id="XP_026749066.2"/>
    </source>
</evidence>
<keyword evidence="4" id="KW-0282">Flagellum</keyword>
<keyword evidence="3" id="KW-0677">Repeat</keyword>
<evidence type="ECO:0000256" key="1">
    <source>
        <dbReference type="ARBA" id="ARBA00004230"/>
    </source>
</evidence>
<feature type="region of interest" description="Disordered" evidence="7">
    <location>
        <begin position="267"/>
        <end position="291"/>
    </location>
</feature>
<dbReference type="Proteomes" id="UP001652740">
    <property type="component" value="Unplaced"/>
</dbReference>
<dbReference type="InterPro" id="IPR003409">
    <property type="entry name" value="MORN"/>
</dbReference>
<comment type="subcellular location">
    <subcellularLocation>
        <location evidence="1">Cell projection</location>
        <location evidence="1">Cilium</location>
        <location evidence="1">Flagellum</location>
    </subcellularLocation>
</comment>